<evidence type="ECO:0000313" key="7">
    <source>
        <dbReference type="Ensembl" id="ENSSMRP00000003276.1"/>
    </source>
</evidence>
<dbReference type="Gene3D" id="1.20.58.90">
    <property type="match status" value="1"/>
</dbReference>
<name>A0A8D0B793_SALMN</name>
<evidence type="ECO:0000256" key="3">
    <source>
        <dbReference type="ARBA" id="ARBA00015002"/>
    </source>
</evidence>
<reference evidence="7" key="1">
    <citation type="submission" date="2025-08" db="UniProtKB">
        <authorList>
            <consortium name="Ensembl"/>
        </authorList>
    </citation>
    <scope>IDENTIFICATION</scope>
</reference>
<evidence type="ECO:0000256" key="2">
    <source>
        <dbReference type="ARBA" id="ARBA00006806"/>
    </source>
</evidence>
<dbReference type="GeneTree" id="ENSGT00940000170540"/>
<comment type="function">
    <text evidence="1">Tubulin-folding protein; involved in the early step of the tubulin folding pathway.</text>
</comment>
<sequence length="123" mass="14613">FYAFFKDTCILNCFSDSSLNTSNIRFNIEHFYLNIRNVRFKNEHFENLCLLRTEFDKSQFGTSLLYSRTEILQESRMMIPDCQRRLEAAHADLVQLLENEKDLEEAEEYKEARSVLESVKLEA</sequence>
<dbReference type="Pfam" id="PF02970">
    <property type="entry name" value="TBCA"/>
    <property type="match status" value="1"/>
</dbReference>
<evidence type="ECO:0000313" key="8">
    <source>
        <dbReference type="Proteomes" id="UP000694421"/>
    </source>
</evidence>
<dbReference type="InterPro" id="IPR036126">
    <property type="entry name" value="TBCA_sf"/>
</dbReference>
<comment type="subunit">
    <text evidence="5 6">Supercomplex made of cofactors A to E. Cofactors A and D function by capturing and stabilizing tubulin in a quasi-native conformation. Cofactor E binds to the cofactor D-tubulin complex; interaction with cofactor C then causes the release of tubulin polypeptides that are committed to the native state.</text>
</comment>
<organism evidence="7 8">
    <name type="scientific">Salvator merianae</name>
    <name type="common">Argentine black and white tegu</name>
    <name type="synonym">Tupinambis merianae</name>
    <dbReference type="NCBI Taxonomy" id="96440"/>
    <lineage>
        <taxon>Eukaryota</taxon>
        <taxon>Metazoa</taxon>
        <taxon>Chordata</taxon>
        <taxon>Craniata</taxon>
        <taxon>Vertebrata</taxon>
        <taxon>Euteleostomi</taxon>
        <taxon>Lepidosauria</taxon>
        <taxon>Squamata</taxon>
        <taxon>Bifurcata</taxon>
        <taxon>Unidentata</taxon>
        <taxon>Episquamata</taxon>
        <taxon>Laterata</taxon>
        <taxon>Teiioidea</taxon>
        <taxon>Teiidae</taxon>
        <taxon>Salvator</taxon>
    </lineage>
</organism>
<dbReference type="Ensembl" id="ENSSMRT00000003906.1">
    <property type="protein sequence ID" value="ENSSMRP00000003276.1"/>
    <property type="gene ID" value="ENSSMRG00000002745.1"/>
</dbReference>
<dbReference type="GO" id="GO:0007023">
    <property type="term" value="P:post-chaperonin tubulin folding pathway"/>
    <property type="evidence" value="ECO:0007669"/>
    <property type="project" value="UniProtKB-UniRule"/>
</dbReference>
<protein>
    <recommendedName>
        <fullName evidence="3 6">Tubulin-specific chaperone A</fullName>
    </recommendedName>
</protein>
<comment type="similarity">
    <text evidence="2 6">Belongs to the TBCA family.</text>
</comment>
<keyword evidence="6" id="KW-0206">Cytoskeleton</keyword>
<keyword evidence="4 6" id="KW-0143">Chaperone</keyword>
<dbReference type="SUPFAM" id="SSF46988">
    <property type="entry name" value="Tubulin chaperone cofactor A"/>
    <property type="match status" value="1"/>
</dbReference>
<evidence type="ECO:0000256" key="4">
    <source>
        <dbReference type="ARBA" id="ARBA00023186"/>
    </source>
</evidence>
<dbReference type="PANTHER" id="PTHR21500:SF0">
    <property type="entry name" value="TUBULIN-SPECIFIC CHAPERONE A"/>
    <property type="match status" value="1"/>
</dbReference>
<dbReference type="Proteomes" id="UP000694421">
    <property type="component" value="Unplaced"/>
</dbReference>
<dbReference type="InterPro" id="IPR004226">
    <property type="entry name" value="TBCA"/>
</dbReference>
<keyword evidence="6" id="KW-0493">Microtubule</keyword>
<keyword evidence="8" id="KW-1185">Reference proteome</keyword>
<dbReference type="GO" id="GO:0048487">
    <property type="term" value="F:beta-tubulin binding"/>
    <property type="evidence" value="ECO:0007669"/>
    <property type="project" value="InterPro"/>
</dbReference>
<accession>A0A8D0B793</accession>
<dbReference type="GO" id="GO:0005874">
    <property type="term" value="C:microtubule"/>
    <property type="evidence" value="ECO:0007669"/>
    <property type="project" value="UniProtKB-KW"/>
</dbReference>
<dbReference type="GO" id="GO:0007021">
    <property type="term" value="P:tubulin complex assembly"/>
    <property type="evidence" value="ECO:0007669"/>
    <property type="project" value="UniProtKB-UniRule"/>
</dbReference>
<evidence type="ECO:0000256" key="6">
    <source>
        <dbReference type="RuleBase" id="RU364030"/>
    </source>
</evidence>
<reference evidence="7" key="2">
    <citation type="submission" date="2025-09" db="UniProtKB">
        <authorList>
            <consortium name="Ensembl"/>
        </authorList>
    </citation>
    <scope>IDENTIFICATION</scope>
</reference>
<keyword evidence="6" id="KW-0963">Cytoplasm</keyword>
<dbReference type="PANTHER" id="PTHR21500">
    <property type="entry name" value="TUBULIN-SPECIFIC CHAPERONE A"/>
    <property type="match status" value="1"/>
</dbReference>
<evidence type="ECO:0000256" key="5">
    <source>
        <dbReference type="ARBA" id="ARBA00026055"/>
    </source>
</evidence>
<dbReference type="AlphaFoldDB" id="A0A8D0B793"/>
<evidence type="ECO:0000256" key="1">
    <source>
        <dbReference type="ARBA" id="ARBA00003046"/>
    </source>
</evidence>
<dbReference type="GO" id="GO:0005829">
    <property type="term" value="C:cytosol"/>
    <property type="evidence" value="ECO:0007669"/>
    <property type="project" value="TreeGrafter"/>
</dbReference>
<proteinExistence type="inferred from homology"/>
<comment type="subcellular location">
    <subcellularLocation>
        <location evidence="6">Cytoplasm</location>
        <location evidence="6">Cytoskeleton</location>
    </subcellularLocation>
</comment>